<dbReference type="Proteomes" id="UP000286806">
    <property type="component" value="Unassembled WGS sequence"/>
</dbReference>
<proteinExistence type="predicted"/>
<organism evidence="1 2">
    <name type="scientific">Sulfuriferula multivorans</name>
    <dbReference type="NCBI Taxonomy" id="1559896"/>
    <lineage>
        <taxon>Bacteria</taxon>
        <taxon>Pseudomonadati</taxon>
        <taxon>Pseudomonadota</taxon>
        <taxon>Betaproteobacteria</taxon>
        <taxon>Nitrosomonadales</taxon>
        <taxon>Sulfuricellaceae</taxon>
        <taxon>Sulfuriferula</taxon>
    </lineage>
</organism>
<comment type="caution">
    <text evidence="1">The sequence shown here is derived from an EMBL/GenBank/DDBJ whole genome shotgun (WGS) entry which is preliminary data.</text>
</comment>
<sequence length="51" mass="5714">MQGIQGAEYSRMAEALGDTAGIEKMGLPIKNLQVRKHVYPSQLVWSSWHLS</sequence>
<reference evidence="1 2" key="1">
    <citation type="journal article" date="2019" name="Front. Microbiol.">
        <title>Genomes of Neutrophilic Sulfur-Oxidizing Chemolithoautotrophs Representing 9 Proteobacterial Species From 8 Genera.</title>
        <authorList>
            <person name="Watanabe T."/>
            <person name="Kojima H."/>
            <person name="Umezawa K."/>
            <person name="Hori C."/>
            <person name="Takasuka T.E."/>
            <person name="Kato Y."/>
            <person name="Fukui M."/>
        </authorList>
    </citation>
    <scope>NUCLEOTIDE SEQUENCE [LARGE SCALE GENOMIC DNA]</scope>
    <source>
        <strain evidence="1 2">TTN</strain>
    </source>
</reference>
<name>A0A401JE51_9PROT</name>
<protein>
    <submittedName>
        <fullName evidence="1">Uncharacterized protein</fullName>
    </submittedName>
</protein>
<accession>A0A401JE51</accession>
<keyword evidence="2" id="KW-1185">Reference proteome</keyword>
<evidence type="ECO:0000313" key="1">
    <source>
        <dbReference type="EMBL" id="GBL45909.1"/>
    </source>
</evidence>
<gene>
    <name evidence="1" type="ORF">SFMTTN_1720</name>
</gene>
<dbReference type="EMBL" id="BGOW01000015">
    <property type="protein sequence ID" value="GBL45909.1"/>
    <property type="molecule type" value="Genomic_DNA"/>
</dbReference>
<evidence type="ECO:0000313" key="2">
    <source>
        <dbReference type="Proteomes" id="UP000286806"/>
    </source>
</evidence>
<dbReference type="AlphaFoldDB" id="A0A401JE51"/>